<sequence length="97" mass="11141">MAKETAPKKKTKRPTPEKRNLQNEKRRVQNKVFRSSLRTSIKRFNEETTKDDKDLLKEKLSEAFSLLDKAAKRGIIKKNAASRKKARLAAAFAKNAK</sequence>
<reference evidence="10" key="2">
    <citation type="submission" date="2014-09" db="EMBL/GenBank/DDBJ databases">
        <title>Criblamydia sequanensis harbors a mega-plasmid encoding arsenite resistance.</title>
        <authorList>
            <person name="Bertelli C."/>
            <person name="Goesmann A."/>
            <person name="Greub G."/>
        </authorList>
    </citation>
    <scope>NUCLEOTIDE SEQUENCE [LARGE SCALE GENOMIC DNA]</scope>
    <source>
        <strain evidence="10">CRIB-18</strain>
    </source>
</reference>
<dbReference type="InterPro" id="IPR002583">
    <property type="entry name" value="Ribosomal_bS20"/>
</dbReference>
<dbReference type="Gene3D" id="1.20.58.110">
    <property type="entry name" value="Ribosomal protein S20"/>
    <property type="match status" value="1"/>
</dbReference>
<evidence type="ECO:0000256" key="6">
    <source>
        <dbReference type="ARBA" id="ARBA00023274"/>
    </source>
</evidence>
<name>A0A090D232_9BACT</name>
<dbReference type="GO" id="GO:0015935">
    <property type="term" value="C:small ribosomal subunit"/>
    <property type="evidence" value="ECO:0007669"/>
    <property type="project" value="TreeGrafter"/>
</dbReference>
<dbReference type="InterPro" id="IPR036510">
    <property type="entry name" value="Ribosomal_bS20_sf"/>
</dbReference>
<evidence type="ECO:0000313" key="11">
    <source>
        <dbReference type="Proteomes" id="UP000031552"/>
    </source>
</evidence>
<keyword evidence="3 8" id="KW-0699">rRNA-binding</keyword>
<dbReference type="RefSeq" id="WP_041017812.1">
    <property type="nucleotide sequence ID" value="NZ_CCEJ010000007.1"/>
</dbReference>
<evidence type="ECO:0000256" key="4">
    <source>
        <dbReference type="ARBA" id="ARBA00022884"/>
    </source>
</evidence>
<organism evidence="10 11">
    <name type="scientific">Candidatus Criblamydia sequanensis CRIB-18</name>
    <dbReference type="NCBI Taxonomy" id="1437425"/>
    <lineage>
        <taxon>Bacteria</taxon>
        <taxon>Pseudomonadati</taxon>
        <taxon>Chlamydiota</taxon>
        <taxon>Chlamydiia</taxon>
        <taxon>Parachlamydiales</taxon>
        <taxon>Candidatus Criblamydiaceae</taxon>
        <taxon>Candidatus Criblamydia</taxon>
    </lineage>
</organism>
<reference evidence="10" key="1">
    <citation type="submission" date="2013-12" db="EMBL/GenBank/DDBJ databases">
        <authorList>
            <person name="Linke B."/>
        </authorList>
    </citation>
    <scope>NUCLEOTIDE SEQUENCE [LARGE SCALE GENOMIC DNA]</scope>
    <source>
        <strain evidence="10">CRIB-18</strain>
    </source>
</reference>
<evidence type="ECO:0000256" key="5">
    <source>
        <dbReference type="ARBA" id="ARBA00022980"/>
    </source>
</evidence>
<dbReference type="eggNOG" id="COG0268">
    <property type="taxonomic scope" value="Bacteria"/>
</dbReference>
<evidence type="ECO:0000256" key="8">
    <source>
        <dbReference type="HAMAP-Rule" id="MF_00500"/>
    </source>
</evidence>
<keyword evidence="5 8" id="KW-0689">Ribosomal protein</keyword>
<comment type="function">
    <text evidence="1 8">Binds directly to 16S ribosomal RNA.</text>
</comment>
<dbReference type="SUPFAM" id="SSF46992">
    <property type="entry name" value="Ribosomal protein S20"/>
    <property type="match status" value="1"/>
</dbReference>
<dbReference type="STRING" id="1437425.CSEC_1446"/>
<feature type="compositionally biased region" description="Basic and acidic residues" evidence="9">
    <location>
        <begin position="14"/>
        <end position="27"/>
    </location>
</feature>
<keyword evidence="4 8" id="KW-0694">RNA-binding</keyword>
<evidence type="ECO:0000313" key="10">
    <source>
        <dbReference type="EMBL" id="CDR34260.1"/>
    </source>
</evidence>
<accession>A0A090D232</accession>
<dbReference type="PANTHER" id="PTHR33398:SF1">
    <property type="entry name" value="SMALL RIBOSOMAL SUBUNIT PROTEIN BS20C"/>
    <property type="match status" value="1"/>
</dbReference>
<keyword evidence="11" id="KW-1185">Reference proteome</keyword>
<keyword evidence="6 8" id="KW-0687">Ribonucleoprotein</keyword>
<protein>
    <recommendedName>
        <fullName evidence="7 8">Small ribosomal subunit protein bS20</fullName>
    </recommendedName>
</protein>
<evidence type="ECO:0000256" key="3">
    <source>
        <dbReference type="ARBA" id="ARBA00022730"/>
    </source>
</evidence>
<proteinExistence type="inferred from homology"/>
<dbReference type="Pfam" id="PF01649">
    <property type="entry name" value="Ribosomal_S20p"/>
    <property type="match status" value="1"/>
</dbReference>
<dbReference type="GO" id="GO:0070181">
    <property type="term" value="F:small ribosomal subunit rRNA binding"/>
    <property type="evidence" value="ECO:0007669"/>
    <property type="project" value="TreeGrafter"/>
</dbReference>
<evidence type="ECO:0000256" key="7">
    <source>
        <dbReference type="ARBA" id="ARBA00035136"/>
    </source>
</evidence>
<dbReference type="GO" id="GO:0003735">
    <property type="term" value="F:structural constituent of ribosome"/>
    <property type="evidence" value="ECO:0007669"/>
    <property type="project" value="InterPro"/>
</dbReference>
<dbReference type="HAMAP" id="MF_00500">
    <property type="entry name" value="Ribosomal_bS20"/>
    <property type="match status" value="1"/>
</dbReference>
<dbReference type="EMBL" id="CCEJ010000007">
    <property type="protein sequence ID" value="CDR34260.1"/>
    <property type="molecule type" value="Genomic_DNA"/>
</dbReference>
<dbReference type="PANTHER" id="PTHR33398">
    <property type="entry name" value="30S RIBOSOMAL PROTEIN S20"/>
    <property type="match status" value="1"/>
</dbReference>
<dbReference type="Proteomes" id="UP000031552">
    <property type="component" value="Unassembled WGS sequence"/>
</dbReference>
<evidence type="ECO:0000256" key="2">
    <source>
        <dbReference type="ARBA" id="ARBA00007634"/>
    </source>
</evidence>
<dbReference type="NCBIfam" id="TIGR00029">
    <property type="entry name" value="S20"/>
    <property type="match status" value="1"/>
</dbReference>
<comment type="similarity">
    <text evidence="2 8">Belongs to the bacterial ribosomal protein bS20 family.</text>
</comment>
<feature type="region of interest" description="Disordered" evidence="9">
    <location>
        <begin position="1"/>
        <end position="30"/>
    </location>
</feature>
<evidence type="ECO:0000256" key="9">
    <source>
        <dbReference type="SAM" id="MobiDB-lite"/>
    </source>
</evidence>
<dbReference type="AlphaFoldDB" id="A0A090D232"/>
<comment type="caution">
    <text evidence="10">The sequence shown here is derived from an EMBL/GenBank/DDBJ whole genome shotgun (WGS) entry which is preliminary data.</text>
</comment>
<gene>
    <name evidence="8 10" type="primary">rpsT</name>
    <name evidence="10" type="ORF">CSEC_1446</name>
</gene>
<dbReference type="GO" id="GO:0006412">
    <property type="term" value="P:translation"/>
    <property type="evidence" value="ECO:0007669"/>
    <property type="project" value="UniProtKB-UniRule"/>
</dbReference>
<evidence type="ECO:0000256" key="1">
    <source>
        <dbReference type="ARBA" id="ARBA00003134"/>
    </source>
</evidence>